<dbReference type="GO" id="GO:0000976">
    <property type="term" value="F:transcription cis-regulatory region binding"/>
    <property type="evidence" value="ECO:0007669"/>
    <property type="project" value="TreeGrafter"/>
</dbReference>
<keyword evidence="3" id="KW-0804">Transcription</keyword>
<dbReference type="RefSeq" id="WP_137066159.1">
    <property type="nucleotide sequence ID" value="NZ_CP040748.1"/>
</dbReference>
<evidence type="ECO:0000313" key="7">
    <source>
        <dbReference type="Proteomes" id="UP000307808"/>
    </source>
</evidence>
<dbReference type="PROSITE" id="PS01081">
    <property type="entry name" value="HTH_TETR_1"/>
    <property type="match status" value="1"/>
</dbReference>
<dbReference type="PANTHER" id="PTHR30055">
    <property type="entry name" value="HTH-TYPE TRANSCRIPTIONAL REGULATOR RUTR"/>
    <property type="match status" value="1"/>
</dbReference>
<dbReference type="OrthoDB" id="9805134at2"/>
<dbReference type="PROSITE" id="PS50977">
    <property type="entry name" value="HTH_TETR_2"/>
    <property type="match status" value="1"/>
</dbReference>
<accession>A0A4U2YK82</accession>
<evidence type="ECO:0000256" key="1">
    <source>
        <dbReference type="ARBA" id="ARBA00023015"/>
    </source>
</evidence>
<evidence type="ECO:0000256" key="2">
    <source>
        <dbReference type="ARBA" id="ARBA00023125"/>
    </source>
</evidence>
<keyword evidence="1" id="KW-0805">Transcription regulation</keyword>
<dbReference type="InterPro" id="IPR050109">
    <property type="entry name" value="HTH-type_TetR-like_transc_reg"/>
</dbReference>
<proteinExistence type="predicted"/>
<dbReference type="EMBL" id="SZPY01000003">
    <property type="protein sequence ID" value="TKI61320.1"/>
    <property type="molecule type" value="Genomic_DNA"/>
</dbReference>
<gene>
    <name evidence="6" type="ORF">FC770_10875</name>
</gene>
<dbReference type="Pfam" id="PF00440">
    <property type="entry name" value="TetR_N"/>
    <property type="match status" value="1"/>
</dbReference>
<dbReference type="Gene3D" id="1.10.357.10">
    <property type="entry name" value="Tetracycline Repressor, domain 2"/>
    <property type="match status" value="1"/>
</dbReference>
<organism evidence="6 7">
    <name type="scientific">Nocardioides jishulii</name>
    <dbReference type="NCBI Taxonomy" id="2575440"/>
    <lineage>
        <taxon>Bacteria</taxon>
        <taxon>Bacillati</taxon>
        <taxon>Actinomycetota</taxon>
        <taxon>Actinomycetes</taxon>
        <taxon>Propionibacteriales</taxon>
        <taxon>Nocardioidaceae</taxon>
        <taxon>Nocardioides</taxon>
    </lineage>
</organism>
<dbReference type="InterPro" id="IPR001647">
    <property type="entry name" value="HTH_TetR"/>
</dbReference>
<keyword evidence="2 4" id="KW-0238">DNA-binding</keyword>
<dbReference type="Proteomes" id="UP000307808">
    <property type="component" value="Unassembled WGS sequence"/>
</dbReference>
<feature type="domain" description="HTH tetR-type" evidence="5">
    <location>
        <begin position="14"/>
        <end position="74"/>
    </location>
</feature>
<dbReference type="InterPro" id="IPR023772">
    <property type="entry name" value="DNA-bd_HTH_TetR-type_CS"/>
</dbReference>
<protein>
    <submittedName>
        <fullName evidence="6">TetR/AcrR family transcriptional regulator</fullName>
    </submittedName>
</protein>
<sequence length="222" mass="24200">MDSQISGRLRTPPSATKEDLLRVARELFTTRGYAATSLDSIVAEAHVTKGALYHHFDGKPGLFAAVHHHVENDAVRRIDAVVDVEDDPWVAVSAGMQAFLEIVCEPSYRRIILEEGPVVLGLSGVRPDERSAFTTVSRLVRATLTAGEWQLPEELLETFSRIMFGAMNSAGAAVANSREEELERARVETSLRLLIGALRQISSQHPSLDAAVATLTSLTSQP</sequence>
<dbReference type="SUPFAM" id="SSF46689">
    <property type="entry name" value="Homeodomain-like"/>
    <property type="match status" value="1"/>
</dbReference>
<dbReference type="GO" id="GO:0003700">
    <property type="term" value="F:DNA-binding transcription factor activity"/>
    <property type="evidence" value="ECO:0007669"/>
    <property type="project" value="TreeGrafter"/>
</dbReference>
<dbReference type="PANTHER" id="PTHR30055:SF234">
    <property type="entry name" value="HTH-TYPE TRANSCRIPTIONAL REGULATOR BETI"/>
    <property type="match status" value="1"/>
</dbReference>
<reference evidence="6 7" key="1">
    <citation type="submission" date="2019-04" db="EMBL/GenBank/DDBJ databases">
        <authorList>
            <person name="Dong K."/>
        </authorList>
    </citation>
    <scope>NUCLEOTIDE SEQUENCE [LARGE SCALE GENOMIC DNA]</scope>
    <source>
        <strain evidence="7">dk3543</strain>
    </source>
</reference>
<evidence type="ECO:0000259" key="5">
    <source>
        <dbReference type="PROSITE" id="PS50977"/>
    </source>
</evidence>
<name>A0A4U2YK82_9ACTN</name>
<comment type="caution">
    <text evidence="6">The sequence shown here is derived from an EMBL/GenBank/DDBJ whole genome shotgun (WGS) entry which is preliminary data.</text>
</comment>
<dbReference type="InterPro" id="IPR009057">
    <property type="entry name" value="Homeodomain-like_sf"/>
</dbReference>
<dbReference type="Pfam" id="PF21351">
    <property type="entry name" value="TetR_C_41"/>
    <property type="match status" value="1"/>
</dbReference>
<evidence type="ECO:0000256" key="4">
    <source>
        <dbReference type="PROSITE-ProRule" id="PRU00335"/>
    </source>
</evidence>
<keyword evidence="7" id="KW-1185">Reference proteome</keyword>
<evidence type="ECO:0000313" key="6">
    <source>
        <dbReference type="EMBL" id="TKI61320.1"/>
    </source>
</evidence>
<dbReference type="PRINTS" id="PR00455">
    <property type="entry name" value="HTHTETR"/>
</dbReference>
<feature type="DNA-binding region" description="H-T-H motif" evidence="4">
    <location>
        <begin position="37"/>
        <end position="56"/>
    </location>
</feature>
<dbReference type="InterPro" id="IPR049484">
    <property type="entry name" value="Rv0078-like_C"/>
</dbReference>
<evidence type="ECO:0000256" key="3">
    <source>
        <dbReference type="ARBA" id="ARBA00023163"/>
    </source>
</evidence>
<dbReference type="AlphaFoldDB" id="A0A4U2YK82"/>